<dbReference type="Pfam" id="PF00108">
    <property type="entry name" value="Thiolase_N"/>
    <property type="match status" value="1"/>
</dbReference>
<evidence type="ECO:0000313" key="5">
    <source>
        <dbReference type="EMBL" id="SVB14451.1"/>
    </source>
</evidence>
<evidence type="ECO:0000259" key="4">
    <source>
        <dbReference type="Pfam" id="PF00108"/>
    </source>
</evidence>
<feature type="non-terminal residue" evidence="5">
    <location>
        <position position="229"/>
    </location>
</feature>
<sequence length="229" mass="24578">VVTKSVIDQISIDPNEIDEAIIGCVLTAGLGQAPARQVSIASGLSLDTGAITVNKVCSSGLQSILIGNDMIKAGTANIVLAGGMESMTMSPYLMPNARQGYRMGSGEVIDHMFYDGLQNPYDQNLMGYFAEQTSKKYGFTREDQDLFSIESVNRSLRAQKLGLFDDEIESVVVKTRRDTTTISKDEEPEKCDIDKIPSMRPAFDKNGTVTAASSSSISDGAASLIIMSA</sequence>
<dbReference type="InterPro" id="IPR016039">
    <property type="entry name" value="Thiolase-like"/>
</dbReference>
<proteinExistence type="inferred from homology"/>
<name>A0A382BLP0_9ZZZZ</name>
<dbReference type="GO" id="GO:0016747">
    <property type="term" value="F:acyltransferase activity, transferring groups other than amino-acyl groups"/>
    <property type="evidence" value="ECO:0007669"/>
    <property type="project" value="InterPro"/>
</dbReference>
<comment type="similarity">
    <text evidence="1">Belongs to the thiolase-like superfamily. Thiolase family.</text>
</comment>
<dbReference type="SUPFAM" id="SSF53901">
    <property type="entry name" value="Thiolase-like"/>
    <property type="match status" value="1"/>
</dbReference>
<gene>
    <name evidence="5" type="ORF">METZ01_LOCUS167305</name>
</gene>
<dbReference type="PANTHER" id="PTHR18919">
    <property type="entry name" value="ACETYL-COA C-ACYLTRANSFERASE"/>
    <property type="match status" value="1"/>
</dbReference>
<dbReference type="EMBL" id="UINC01030296">
    <property type="protein sequence ID" value="SVB14451.1"/>
    <property type="molecule type" value="Genomic_DNA"/>
</dbReference>
<feature type="non-terminal residue" evidence="5">
    <location>
        <position position="1"/>
    </location>
</feature>
<accession>A0A382BLP0</accession>
<dbReference type="InterPro" id="IPR020615">
    <property type="entry name" value="Thiolase_acyl_enz_int_AS"/>
</dbReference>
<dbReference type="AlphaFoldDB" id="A0A382BLP0"/>
<feature type="domain" description="Thiolase N-terminal" evidence="4">
    <location>
        <begin position="2"/>
        <end position="228"/>
    </location>
</feature>
<dbReference type="InterPro" id="IPR002155">
    <property type="entry name" value="Thiolase"/>
</dbReference>
<evidence type="ECO:0000256" key="3">
    <source>
        <dbReference type="ARBA" id="ARBA00023315"/>
    </source>
</evidence>
<dbReference type="InterPro" id="IPR020616">
    <property type="entry name" value="Thiolase_N"/>
</dbReference>
<dbReference type="CDD" id="cd00751">
    <property type="entry name" value="thiolase"/>
    <property type="match status" value="1"/>
</dbReference>
<keyword evidence="2" id="KW-0808">Transferase</keyword>
<organism evidence="5">
    <name type="scientific">marine metagenome</name>
    <dbReference type="NCBI Taxonomy" id="408172"/>
    <lineage>
        <taxon>unclassified sequences</taxon>
        <taxon>metagenomes</taxon>
        <taxon>ecological metagenomes</taxon>
    </lineage>
</organism>
<reference evidence="5" key="1">
    <citation type="submission" date="2018-05" db="EMBL/GenBank/DDBJ databases">
        <authorList>
            <person name="Lanie J.A."/>
            <person name="Ng W.-L."/>
            <person name="Kazmierczak K.M."/>
            <person name="Andrzejewski T.M."/>
            <person name="Davidsen T.M."/>
            <person name="Wayne K.J."/>
            <person name="Tettelin H."/>
            <person name="Glass J.I."/>
            <person name="Rusch D."/>
            <person name="Podicherti R."/>
            <person name="Tsui H.-C.T."/>
            <person name="Winkler M.E."/>
        </authorList>
    </citation>
    <scope>NUCLEOTIDE SEQUENCE</scope>
</reference>
<dbReference type="Gene3D" id="3.40.47.10">
    <property type="match status" value="1"/>
</dbReference>
<dbReference type="PROSITE" id="PS00098">
    <property type="entry name" value="THIOLASE_1"/>
    <property type="match status" value="1"/>
</dbReference>
<evidence type="ECO:0000256" key="1">
    <source>
        <dbReference type="ARBA" id="ARBA00010982"/>
    </source>
</evidence>
<keyword evidence="3" id="KW-0012">Acyltransferase</keyword>
<protein>
    <recommendedName>
        <fullName evidence="4">Thiolase N-terminal domain-containing protein</fullName>
    </recommendedName>
</protein>
<dbReference type="PANTHER" id="PTHR18919:SF164">
    <property type="entry name" value="ACETYL-COA ACETYLTRANSFERASE"/>
    <property type="match status" value="1"/>
</dbReference>
<evidence type="ECO:0000256" key="2">
    <source>
        <dbReference type="ARBA" id="ARBA00022679"/>
    </source>
</evidence>